<feature type="transmembrane region" description="Helical" evidence="1">
    <location>
        <begin position="34"/>
        <end position="52"/>
    </location>
</feature>
<dbReference type="RefSeq" id="WP_187055572.1">
    <property type="nucleotide sequence ID" value="NZ_CP060412.1"/>
</dbReference>
<feature type="transmembrane region" description="Helical" evidence="1">
    <location>
        <begin position="64"/>
        <end position="86"/>
    </location>
</feature>
<keyword evidence="3" id="KW-1185">Reference proteome</keyword>
<organism evidence="2 3">
    <name type="scientific">Dyella telluris</name>
    <dbReference type="NCBI Taxonomy" id="2763498"/>
    <lineage>
        <taxon>Bacteria</taxon>
        <taxon>Pseudomonadati</taxon>
        <taxon>Pseudomonadota</taxon>
        <taxon>Gammaproteobacteria</taxon>
        <taxon>Lysobacterales</taxon>
        <taxon>Rhodanobacteraceae</taxon>
        <taxon>Dyella</taxon>
    </lineage>
</organism>
<protein>
    <submittedName>
        <fullName evidence="2">Uncharacterized protein</fullName>
    </submittedName>
</protein>
<dbReference type="EMBL" id="CP060412">
    <property type="protein sequence ID" value="QNK00091.1"/>
    <property type="molecule type" value="Genomic_DNA"/>
</dbReference>
<proteinExistence type="predicted"/>
<feature type="transmembrane region" description="Helical" evidence="1">
    <location>
        <begin position="130"/>
        <end position="151"/>
    </location>
</feature>
<evidence type="ECO:0000313" key="3">
    <source>
        <dbReference type="Proteomes" id="UP000515873"/>
    </source>
</evidence>
<accession>A0A7G8PZY3</accession>
<dbReference type="Proteomes" id="UP000515873">
    <property type="component" value="Chromosome"/>
</dbReference>
<name>A0A7G8PZY3_9GAMM</name>
<keyword evidence="1" id="KW-0472">Membrane</keyword>
<dbReference type="KEGG" id="dtl:H8F01_13245"/>
<reference evidence="2 3" key="1">
    <citation type="submission" date="2020-08" db="EMBL/GenBank/DDBJ databases">
        <title>Dyella sp. G9 isolated from forest soil.</title>
        <authorList>
            <person name="Fu J."/>
            <person name="Qiu L."/>
        </authorList>
    </citation>
    <scope>NUCLEOTIDE SEQUENCE [LARGE SCALE GENOMIC DNA]</scope>
    <source>
        <strain evidence="2 3">G9</strain>
    </source>
</reference>
<sequence>MFKDDTMPRPDPQWMVDAFHPWRIALKGDALEPWNMIAIAVLTVIAGLVFESRVHKGWKKPYPGFRAGVLMGLLVSVVTLGPLAWVSYRALSTGAMHCMMKRCPVGDFTDVAGHRYIDNGGHVSMTFDPLFFWTSYLSLTLFTVTALMFLFSCLRACRHWRELD</sequence>
<keyword evidence="1" id="KW-1133">Transmembrane helix</keyword>
<dbReference type="AlphaFoldDB" id="A0A7G8PZY3"/>
<gene>
    <name evidence="2" type="ORF">H8F01_13245</name>
</gene>
<keyword evidence="1" id="KW-0812">Transmembrane</keyword>
<evidence type="ECO:0000313" key="2">
    <source>
        <dbReference type="EMBL" id="QNK00091.1"/>
    </source>
</evidence>
<evidence type="ECO:0000256" key="1">
    <source>
        <dbReference type="SAM" id="Phobius"/>
    </source>
</evidence>